<dbReference type="EMBL" id="CP003537">
    <property type="protein sequence ID" value="AGH96074.1"/>
    <property type="molecule type" value="Genomic_DNA"/>
</dbReference>
<gene>
    <name evidence="1" type="ORF">A11Q_1858</name>
</gene>
<dbReference type="KEGG" id="bex:A11Q_1858"/>
<evidence type="ECO:0000313" key="2">
    <source>
        <dbReference type="Proteomes" id="UP000012040"/>
    </source>
</evidence>
<keyword evidence="2" id="KW-1185">Reference proteome</keyword>
<reference evidence="1 2" key="1">
    <citation type="journal article" date="2013" name="ISME J.">
        <title>By their genes ye shall know them: genomic signatures of predatory bacteria.</title>
        <authorList>
            <person name="Pasternak Z."/>
            <person name="Pietrokovski S."/>
            <person name="Rotem O."/>
            <person name="Gophna U."/>
            <person name="Lurie-Weinberger M.N."/>
            <person name="Jurkevitch E."/>
        </authorList>
    </citation>
    <scope>NUCLEOTIDE SEQUENCE [LARGE SCALE GENOMIC DNA]</scope>
    <source>
        <strain evidence="1 2">JSS</strain>
    </source>
</reference>
<organism evidence="1 2">
    <name type="scientific">Pseudobdellovibrio exovorus JSS</name>
    <dbReference type="NCBI Taxonomy" id="1184267"/>
    <lineage>
        <taxon>Bacteria</taxon>
        <taxon>Pseudomonadati</taxon>
        <taxon>Bdellovibrionota</taxon>
        <taxon>Bdellovibrionia</taxon>
        <taxon>Bdellovibrionales</taxon>
        <taxon>Pseudobdellovibrionaceae</taxon>
        <taxon>Pseudobdellovibrio</taxon>
    </lineage>
</organism>
<dbReference type="STRING" id="1184267.A11Q_1858"/>
<dbReference type="PATRIC" id="fig|1184267.3.peg.1881"/>
<name>M4VSA5_9BACT</name>
<dbReference type="HOGENOM" id="CLU_2858669_0_0_7"/>
<protein>
    <submittedName>
        <fullName evidence="1">Uncharacterized protein</fullName>
    </submittedName>
</protein>
<sequence>MKKKATQPQAGQYKDELIIIEPMKVRLSKKGNTVMVFLNQKTVMMFSKKFLDAVISRKYQKRGA</sequence>
<accession>M4VSA5</accession>
<dbReference type="Proteomes" id="UP000012040">
    <property type="component" value="Chromosome"/>
</dbReference>
<dbReference type="RefSeq" id="WP_015470564.1">
    <property type="nucleotide sequence ID" value="NC_020813.1"/>
</dbReference>
<proteinExistence type="predicted"/>
<evidence type="ECO:0000313" key="1">
    <source>
        <dbReference type="EMBL" id="AGH96074.1"/>
    </source>
</evidence>
<dbReference type="AlphaFoldDB" id="M4VSA5"/>